<dbReference type="OrthoDB" id="10413869at2759"/>
<feature type="compositionally biased region" description="Basic and acidic residues" evidence="1">
    <location>
        <begin position="630"/>
        <end position="640"/>
    </location>
</feature>
<keyword evidence="3" id="KW-1185">Reference proteome</keyword>
<evidence type="ECO:0000313" key="2">
    <source>
        <dbReference type="EMBL" id="PIC19857.1"/>
    </source>
</evidence>
<evidence type="ECO:0000256" key="1">
    <source>
        <dbReference type="SAM" id="MobiDB-lite"/>
    </source>
</evidence>
<dbReference type="Proteomes" id="UP000230233">
    <property type="component" value="Chromosome X"/>
</dbReference>
<feature type="compositionally biased region" description="Acidic residues" evidence="1">
    <location>
        <begin position="492"/>
        <end position="509"/>
    </location>
</feature>
<feature type="compositionally biased region" description="Acidic residues" evidence="1">
    <location>
        <begin position="620"/>
        <end position="629"/>
    </location>
</feature>
<sequence length="774" mass="89328">MDDEEEKPPVEYITVDSDSDTGGTITIRSDNKNMIRQRPPSPIPTLEESWQLMARRFEYLQRKIRDAKRPENTFCISCLAVKRNYNHGCLQTPWKEAFEKAFSGVSILNSAFVEHCWNETSRTAGPEAMNQKKLALSEREARQEKQRKEAQQKGIVFNIADSQDTSHSLDNIEVPIAKKENDILIHRYSIMLKRLQWLKHSDLPMAMILSNGSRNDCIFCIYCYKLHQIDSEECKAKENEREAIKQLHARSAGIEMLNKKVVGTMLEFLEKKHQYHLRLKNKNGPFTDSPPEEKPEAKERVTDVEMINAFYRMHRGLSLQTRPIELNKEDLCWQCFLPIQDNCQCPKDRNNLALTRAAQKMCKIARDFPTIDGVLKNRCADFAMHEAGIHETKVEAVKLSKNLRSFANERFSSEYESSDEERMKEEKKKKKKKKLMTRKKNNGNAANQRNTVEGASESMSSDYNADGSSPSTSSRPSGRVWFHPDDVGYAAEAEEDSDDERSDDDEDEEQRVSNEKAESSFRNMLIVLNSIELGGSTISSKRFCKQYRSLYRQLILDEKNAAYSFAKKDFRKIRNKFDSVNSLALKLFKEFAYINKNKYQNLSEIDTLRQTMNRKRDGYEDTAEDGDNEESLKKDSDDSAKALPVEQTRRRQEEEEVGRPRGSEEPRDEEPPKKKAKRERPIVEHNPIVENDAEEMAEGEEEEHVEPEEEDVVMLDNDVEEIDAPEEEDLESDENPELDDPEADENPESDDPEADENPESEYEPDSDSDPDSDE</sequence>
<name>A0A2G5SXU4_9PELO</name>
<feature type="compositionally biased region" description="Basic residues" evidence="1">
    <location>
        <begin position="427"/>
        <end position="441"/>
    </location>
</feature>
<organism evidence="2 3">
    <name type="scientific">Caenorhabditis nigoni</name>
    <dbReference type="NCBI Taxonomy" id="1611254"/>
    <lineage>
        <taxon>Eukaryota</taxon>
        <taxon>Metazoa</taxon>
        <taxon>Ecdysozoa</taxon>
        <taxon>Nematoda</taxon>
        <taxon>Chromadorea</taxon>
        <taxon>Rhabditida</taxon>
        <taxon>Rhabditina</taxon>
        <taxon>Rhabditomorpha</taxon>
        <taxon>Rhabditoidea</taxon>
        <taxon>Rhabditidae</taxon>
        <taxon>Peloderinae</taxon>
        <taxon>Caenorhabditis</taxon>
    </lineage>
</organism>
<feature type="compositionally biased region" description="Polar residues" evidence="1">
    <location>
        <begin position="442"/>
        <end position="463"/>
    </location>
</feature>
<reference evidence="3" key="1">
    <citation type="submission" date="2017-10" db="EMBL/GenBank/DDBJ databases">
        <title>Rapid genome shrinkage in a self-fertile nematode reveals novel sperm competition proteins.</title>
        <authorList>
            <person name="Yin D."/>
            <person name="Schwarz E.M."/>
            <person name="Thomas C.G."/>
            <person name="Felde R.L."/>
            <person name="Korf I.F."/>
            <person name="Cutter A.D."/>
            <person name="Schartner C.M."/>
            <person name="Ralston E.J."/>
            <person name="Meyer B.J."/>
            <person name="Haag E.S."/>
        </authorList>
    </citation>
    <scope>NUCLEOTIDE SEQUENCE [LARGE SCALE GENOMIC DNA]</scope>
    <source>
        <strain evidence="3">JU1422</strain>
    </source>
</reference>
<dbReference type="AlphaFoldDB" id="A0A2G5SXU4"/>
<evidence type="ECO:0000313" key="3">
    <source>
        <dbReference type="Proteomes" id="UP000230233"/>
    </source>
</evidence>
<gene>
    <name evidence="2" type="primary">Cnig_chr_X.g25244</name>
    <name evidence="2" type="ORF">B9Z55_025244</name>
</gene>
<dbReference type="STRING" id="1611254.A0A2G5SXU4"/>
<comment type="caution">
    <text evidence="2">The sequence shown here is derived from an EMBL/GenBank/DDBJ whole genome shotgun (WGS) entry which is preliminary data.</text>
</comment>
<feature type="compositionally biased region" description="Acidic residues" evidence="1">
    <location>
        <begin position="691"/>
        <end position="774"/>
    </location>
</feature>
<feature type="compositionally biased region" description="Low complexity" evidence="1">
    <location>
        <begin position="467"/>
        <end position="479"/>
    </location>
</feature>
<dbReference type="EMBL" id="PDUG01000006">
    <property type="protein sequence ID" value="PIC19857.1"/>
    <property type="molecule type" value="Genomic_DNA"/>
</dbReference>
<feature type="compositionally biased region" description="Basic and acidic residues" evidence="1">
    <location>
        <begin position="647"/>
        <end position="683"/>
    </location>
</feature>
<protein>
    <submittedName>
        <fullName evidence="2">Uncharacterized protein</fullName>
    </submittedName>
</protein>
<feature type="region of interest" description="Disordered" evidence="1">
    <location>
        <begin position="411"/>
        <end position="517"/>
    </location>
</feature>
<proteinExistence type="predicted"/>
<feature type="region of interest" description="Disordered" evidence="1">
    <location>
        <begin position="280"/>
        <end position="299"/>
    </location>
</feature>
<feature type="region of interest" description="Disordered" evidence="1">
    <location>
        <begin position="618"/>
        <end position="774"/>
    </location>
</feature>
<accession>A0A2G5SXU4</accession>
<feature type="region of interest" description="Disordered" evidence="1">
    <location>
        <begin position="1"/>
        <end position="25"/>
    </location>
</feature>